<dbReference type="PANTHER" id="PTHR33168">
    <property type="entry name" value="STRESS INDUCED PROTEIN-RELATED"/>
    <property type="match status" value="1"/>
</dbReference>
<evidence type="ECO:0000313" key="2">
    <source>
        <dbReference type="Proteomes" id="UP000636709"/>
    </source>
</evidence>
<evidence type="ECO:0000313" key="1">
    <source>
        <dbReference type="EMBL" id="KAF8691298.1"/>
    </source>
</evidence>
<keyword evidence="2" id="KW-1185">Reference proteome</keyword>
<reference evidence="1" key="1">
    <citation type="submission" date="2020-07" db="EMBL/GenBank/DDBJ databases">
        <title>Genome sequence and genetic diversity analysis of an under-domesticated orphan crop, white fonio (Digitaria exilis).</title>
        <authorList>
            <person name="Bennetzen J.L."/>
            <person name="Chen S."/>
            <person name="Ma X."/>
            <person name="Wang X."/>
            <person name="Yssel A.E.J."/>
            <person name="Chaluvadi S.R."/>
            <person name="Johnson M."/>
            <person name="Gangashetty P."/>
            <person name="Hamidou F."/>
            <person name="Sanogo M.D."/>
            <person name="Zwaenepoel A."/>
            <person name="Wallace J."/>
            <person name="Van De Peer Y."/>
            <person name="Van Deynze A."/>
        </authorList>
    </citation>
    <scope>NUCLEOTIDE SEQUENCE</scope>
    <source>
        <tissue evidence="1">Leaves</tissue>
    </source>
</reference>
<accession>A0A835EJZ9</accession>
<sequence>MEAAAASASSSSLRALLRATARSCFGNGGFGERLRWRGRAGAEEFRYDPLSYALNFDEGDVPDVDGEEDRAAARRRGRRFVCRSFSSSQLMPAPRSSRSCSPENLRQQCSTQATQALAQHTARTSSPALLRHDVLFQMEAPPSPLSALRDRLRATLGGGGLGERMRWRRRAGVSGEFRYDALSYALNFDEGGDLDDADEEEDMDAMEGMEFHAGRRDGLLLYQSFSSSRSPSSLSPGCLQPGMRYIEVVAS</sequence>
<organism evidence="1 2">
    <name type="scientific">Digitaria exilis</name>
    <dbReference type="NCBI Taxonomy" id="1010633"/>
    <lineage>
        <taxon>Eukaryota</taxon>
        <taxon>Viridiplantae</taxon>
        <taxon>Streptophyta</taxon>
        <taxon>Embryophyta</taxon>
        <taxon>Tracheophyta</taxon>
        <taxon>Spermatophyta</taxon>
        <taxon>Magnoliopsida</taxon>
        <taxon>Liliopsida</taxon>
        <taxon>Poales</taxon>
        <taxon>Poaceae</taxon>
        <taxon>PACMAD clade</taxon>
        <taxon>Panicoideae</taxon>
        <taxon>Panicodae</taxon>
        <taxon>Paniceae</taxon>
        <taxon>Anthephorinae</taxon>
        <taxon>Digitaria</taxon>
    </lineage>
</organism>
<dbReference type="EMBL" id="JACEFO010001965">
    <property type="protein sequence ID" value="KAF8691298.1"/>
    <property type="molecule type" value="Genomic_DNA"/>
</dbReference>
<dbReference type="AlphaFoldDB" id="A0A835EJZ9"/>
<comment type="caution">
    <text evidence="1">The sequence shown here is derived from an EMBL/GenBank/DDBJ whole genome shotgun (WGS) entry which is preliminary data.</text>
</comment>
<gene>
    <name evidence="1" type="ORF">HU200_040424</name>
</gene>
<dbReference type="Proteomes" id="UP000636709">
    <property type="component" value="Unassembled WGS sequence"/>
</dbReference>
<proteinExistence type="predicted"/>
<name>A0A835EJZ9_9POAL</name>
<protein>
    <submittedName>
        <fullName evidence="1">Uncharacterized protein</fullName>
    </submittedName>
</protein>